<dbReference type="OrthoDB" id="3257768at2759"/>
<dbReference type="InterPro" id="IPR040521">
    <property type="entry name" value="KDZ"/>
</dbReference>
<evidence type="ECO:0000313" key="1">
    <source>
        <dbReference type="EMBL" id="CAA7259593.1"/>
    </source>
</evidence>
<comment type="caution">
    <text evidence="1">The sequence shown here is derived from an EMBL/GenBank/DDBJ whole genome shotgun (WGS) entry which is preliminary data.</text>
</comment>
<dbReference type="Proteomes" id="UP000467700">
    <property type="component" value="Unassembled WGS sequence"/>
</dbReference>
<accession>A0A8S0WD80</accession>
<evidence type="ECO:0000313" key="2">
    <source>
        <dbReference type="Proteomes" id="UP000467700"/>
    </source>
</evidence>
<reference evidence="1 2" key="1">
    <citation type="submission" date="2020-01" db="EMBL/GenBank/DDBJ databases">
        <authorList>
            <person name="Gupta K D."/>
        </authorList>
    </citation>
    <scope>NUCLEOTIDE SEQUENCE [LARGE SCALE GENOMIC DNA]</scope>
</reference>
<name>A0A8S0WD80_CYCAE</name>
<dbReference type="Pfam" id="PF18758">
    <property type="entry name" value="KDZ"/>
    <property type="match status" value="1"/>
</dbReference>
<dbReference type="EMBL" id="CACVBS010000024">
    <property type="protein sequence ID" value="CAA7259593.1"/>
    <property type="molecule type" value="Genomic_DNA"/>
</dbReference>
<dbReference type="AlphaFoldDB" id="A0A8S0WD80"/>
<gene>
    <name evidence="1" type="ORF">AAE3_LOCUS1602</name>
</gene>
<protein>
    <submittedName>
        <fullName evidence="1">Uncharacterized protein</fullName>
    </submittedName>
</protein>
<organism evidence="1 2">
    <name type="scientific">Cyclocybe aegerita</name>
    <name type="common">Black poplar mushroom</name>
    <name type="synonym">Agrocybe aegerita</name>
    <dbReference type="NCBI Taxonomy" id="1973307"/>
    <lineage>
        <taxon>Eukaryota</taxon>
        <taxon>Fungi</taxon>
        <taxon>Dikarya</taxon>
        <taxon>Basidiomycota</taxon>
        <taxon>Agaricomycotina</taxon>
        <taxon>Agaricomycetes</taxon>
        <taxon>Agaricomycetidae</taxon>
        <taxon>Agaricales</taxon>
        <taxon>Agaricineae</taxon>
        <taxon>Bolbitiaceae</taxon>
        <taxon>Cyclocybe</taxon>
    </lineage>
</organism>
<keyword evidence="2" id="KW-1185">Reference proteome</keyword>
<proteinExistence type="predicted"/>
<sequence length="612" mass="67671">MAVRGTPPDLTKFFTELAVCMANGYPRDGHSMLKVTSIVRACDSLSLVTPAVASLSNLDILCNFICESLLTGTPFKIVLPLLTSFIKILDVPYFDPKELKITQEALKKALCTLVHAEVFAYLSTKPWINCNLVHSTLCTIYCNLWDSQQGTHAKKALGQPIFLAGWSCTIRPTARHTRVLLCQRCWKWGHPTIACYMIARGPYNQYVLSHANNEDISTCMGFQALTQANTKLSKGLRFTGWFVNLAKRMEGHWPSKIHILASAKLIPTIPKLHKPMHKAAHHQVFLLNLIHSMGKSDLEMPEQVWSAHNALRNSTKTQGSGAQSDNINNHIAVWNWMKYISIRLYLACKFCNCLAEHNIQREGHHGFLQIVALTEPQVHKTLAEEEGHCLAAGGILLHATSAVSFVTLALEIEDIHMRHHFPSHGLTGGWAHQAVKPALCSDSGLGPVGHVNNAENAEDIQLWLPSQVEGSARTQVCCSGRLTDIEERLQNSRMVAFKNKNIHGQRDGTRSRSVINRVHKHAQAAAEKYQAAHLAKMALLGPCKWEMELQELLDADKTNVSVSQPTTFVNPTNPMTSPSSMNPEHIAMAWARPGGCSCGSGQGVLQLTSPPK</sequence>